<keyword evidence="1" id="KW-0805">Transcription regulation</keyword>
<dbReference type="InterPro" id="IPR050679">
    <property type="entry name" value="Bact_HTH_transcr_reg"/>
</dbReference>
<dbReference type="PANTHER" id="PTHR44846:SF17">
    <property type="entry name" value="GNTR-FAMILY TRANSCRIPTIONAL REGULATOR"/>
    <property type="match status" value="1"/>
</dbReference>
<evidence type="ECO:0000256" key="2">
    <source>
        <dbReference type="ARBA" id="ARBA00023125"/>
    </source>
</evidence>
<dbReference type="InterPro" id="IPR028978">
    <property type="entry name" value="Chorismate_lyase_/UTRA_dom_sf"/>
</dbReference>
<dbReference type="PANTHER" id="PTHR44846">
    <property type="entry name" value="MANNOSYL-D-GLYCERATE TRANSPORT/METABOLISM SYSTEM REPRESSOR MNGR-RELATED"/>
    <property type="match status" value="1"/>
</dbReference>
<evidence type="ECO:0000259" key="4">
    <source>
        <dbReference type="PROSITE" id="PS50949"/>
    </source>
</evidence>
<proteinExistence type="predicted"/>
<dbReference type="PRINTS" id="PR00035">
    <property type="entry name" value="HTHGNTR"/>
</dbReference>
<dbReference type="EMBL" id="CP101914">
    <property type="protein sequence ID" value="UUI01869.1"/>
    <property type="molecule type" value="Genomic_DNA"/>
</dbReference>
<keyword evidence="2" id="KW-0238">DNA-binding</keyword>
<dbReference type="CDD" id="cd07377">
    <property type="entry name" value="WHTH_GntR"/>
    <property type="match status" value="1"/>
</dbReference>
<evidence type="ECO:0000313" key="6">
    <source>
        <dbReference type="Proteomes" id="UP001059773"/>
    </source>
</evidence>
<dbReference type="RefSeq" id="WP_256707171.1">
    <property type="nucleotide sequence ID" value="NZ_CP101914.1"/>
</dbReference>
<dbReference type="Pfam" id="PF00392">
    <property type="entry name" value="GntR"/>
    <property type="match status" value="1"/>
</dbReference>
<gene>
    <name evidence="5" type="ORF">NP439_17690</name>
</gene>
<dbReference type="InterPro" id="IPR036390">
    <property type="entry name" value="WH_DNA-bd_sf"/>
</dbReference>
<feature type="domain" description="HTH gntR-type" evidence="4">
    <location>
        <begin position="12"/>
        <end position="80"/>
    </location>
</feature>
<dbReference type="Gene3D" id="3.40.1410.10">
    <property type="entry name" value="Chorismate lyase-like"/>
    <property type="match status" value="1"/>
</dbReference>
<evidence type="ECO:0000256" key="1">
    <source>
        <dbReference type="ARBA" id="ARBA00023015"/>
    </source>
</evidence>
<dbReference type="Proteomes" id="UP001059773">
    <property type="component" value="Chromosome"/>
</dbReference>
<name>A0ABY5JTE8_9BACI</name>
<dbReference type="InterPro" id="IPR036388">
    <property type="entry name" value="WH-like_DNA-bd_sf"/>
</dbReference>
<reference evidence="5" key="1">
    <citation type="submission" date="2022-07" db="EMBL/GenBank/DDBJ databases">
        <title>FELIX.</title>
        <authorList>
            <person name="Wan K.H."/>
            <person name="Park S."/>
            <person name="Lawrence Q."/>
            <person name="Eichenberger J.P."/>
            <person name="Booth B.W."/>
            <person name="Piaggio A.J."/>
            <person name="Chandler J.C."/>
            <person name="Franklin A.B."/>
            <person name="Celniker S.E."/>
        </authorList>
    </citation>
    <scope>NUCLEOTIDE SEQUENCE</scope>
    <source>
        <strain evidence="5">QA-1986 374</strain>
    </source>
</reference>
<dbReference type="Gene3D" id="1.10.10.10">
    <property type="entry name" value="Winged helix-like DNA-binding domain superfamily/Winged helix DNA-binding domain"/>
    <property type="match status" value="1"/>
</dbReference>
<evidence type="ECO:0000313" key="5">
    <source>
        <dbReference type="EMBL" id="UUI01869.1"/>
    </source>
</evidence>
<accession>A0ABY5JTE8</accession>
<keyword evidence="3" id="KW-0804">Transcription</keyword>
<dbReference type="InterPro" id="IPR000524">
    <property type="entry name" value="Tscrpt_reg_HTH_GntR"/>
</dbReference>
<dbReference type="Pfam" id="PF07702">
    <property type="entry name" value="UTRA"/>
    <property type="match status" value="1"/>
</dbReference>
<keyword evidence="6" id="KW-1185">Reference proteome</keyword>
<dbReference type="InterPro" id="IPR011663">
    <property type="entry name" value="UTRA"/>
</dbReference>
<dbReference type="SMART" id="SM00866">
    <property type="entry name" value="UTRA"/>
    <property type="match status" value="1"/>
</dbReference>
<organism evidence="5 6">
    <name type="scientific">Oceanobacillus jeddahense</name>
    <dbReference type="NCBI Taxonomy" id="1462527"/>
    <lineage>
        <taxon>Bacteria</taxon>
        <taxon>Bacillati</taxon>
        <taxon>Bacillota</taxon>
        <taxon>Bacilli</taxon>
        <taxon>Bacillales</taxon>
        <taxon>Bacillaceae</taxon>
        <taxon>Oceanobacillus</taxon>
    </lineage>
</organism>
<dbReference type="SUPFAM" id="SSF64288">
    <property type="entry name" value="Chorismate lyase-like"/>
    <property type="match status" value="1"/>
</dbReference>
<evidence type="ECO:0000256" key="3">
    <source>
        <dbReference type="ARBA" id="ARBA00023163"/>
    </source>
</evidence>
<protein>
    <submittedName>
        <fullName evidence="5">GntR family transcriptional regulator</fullName>
    </submittedName>
</protein>
<sequence length="248" mass="29072">MNNFKVNKDIPMPLYYQLQQTIIEKINSGIFEENEIFPTEQVIIKESGLSRTTVRQAIDNLVNEGYLEKRRGVGTFVTSRKRNYWDLEKLRSFREEVEMRGSVSSTKLLFIEKIDSNEKLEKIFGEDIKKFYKLERLRYRDETPVILVTTYVPMNYAEGLEKYDLSNNSLFDILKKDYGVKIGYAEKEFRSNIVDKNDANYLDIGEGAPIQKVDTITYDEKGIPIEYSISRDRGDISVYKVRLNYKSE</sequence>
<dbReference type="PROSITE" id="PS50949">
    <property type="entry name" value="HTH_GNTR"/>
    <property type="match status" value="1"/>
</dbReference>
<dbReference type="SMART" id="SM00345">
    <property type="entry name" value="HTH_GNTR"/>
    <property type="match status" value="1"/>
</dbReference>
<dbReference type="SUPFAM" id="SSF46785">
    <property type="entry name" value="Winged helix' DNA-binding domain"/>
    <property type="match status" value="1"/>
</dbReference>